<evidence type="ECO:0000259" key="1">
    <source>
        <dbReference type="PROSITE" id="PS50943"/>
    </source>
</evidence>
<sequence length="159" mass="18035">MPGAEVGALDADVYQRILGDELRMLRRRRGWTRKELQRQLPSGISVQTLATYELGSRQCSVVRLAELCLAMGELPQHLIARVHQRVVVDGPGHVRVNLRCHVTLVEPHFVPLRRWAEDRLRQPGACEDVQLDLAALCRMAELCDLQPVELVAFLRDLRG</sequence>
<dbReference type="Proteomes" id="UP001589535">
    <property type="component" value="Unassembled WGS sequence"/>
</dbReference>
<comment type="caution">
    <text evidence="2">The sequence shown here is derived from an EMBL/GenBank/DDBJ whole genome shotgun (WGS) entry which is preliminary data.</text>
</comment>
<accession>A0ABV5UIX3</accession>
<dbReference type="Pfam" id="PF13560">
    <property type="entry name" value="HTH_31"/>
    <property type="match status" value="1"/>
</dbReference>
<dbReference type="InterPro" id="IPR001387">
    <property type="entry name" value="Cro/C1-type_HTH"/>
</dbReference>
<dbReference type="SUPFAM" id="SSF47413">
    <property type="entry name" value="lambda repressor-like DNA-binding domains"/>
    <property type="match status" value="1"/>
</dbReference>
<evidence type="ECO:0000313" key="3">
    <source>
        <dbReference type="Proteomes" id="UP001589535"/>
    </source>
</evidence>
<dbReference type="EMBL" id="JBHMBK010000087">
    <property type="protein sequence ID" value="MFB9691355.1"/>
    <property type="molecule type" value="Genomic_DNA"/>
</dbReference>
<name>A0ABV5UIX3_9PSEU</name>
<dbReference type="CDD" id="cd00093">
    <property type="entry name" value="HTH_XRE"/>
    <property type="match status" value="1"/>
</dbReference>
<dbReference type="RefSeq" id="WP_378208197.1">
    <property type="nucleotide sequence ID" value="NZ_JBHMBK010000087.1"/>
</dbReference>
<dbReference type="InterPro" id="IPR010982">
    <property type="entry name" value="Lambda_DNA-bd_dom_sf"/>
</dbReference>
<proteinExistence type="predicted"/>
<reference evidence="2 3" key="1">
    <citation type="submission" date="2024-09" db="EMBL/GenBank/DDBJ databases">
        <authorList>
            <person name="Sun Q."/>
            <person name="Mori K."/>
        </authorList>
    </citation>
    <scope>NUCLEOTIDE SEQUENCE [LARGE SCALE GENOMIC DNA]</scope>
    <source>
        <strain evidence="2 3">JCM 13852</strain>
    </source>
</reference>
<dbReference type="SMART" id="SM00530">
    <property type="entry name" value="HTH_XRE"/>
    <property type="match status" value="1"/>
</dbReference>
<evidence type="ECO:0000313" key="2">
    <source>
        <dbReference type="EMBL" id="MFB9691355.1"/>
    </source>
</evidence>
<dbReference type="PROSITE" id="PS50943">
    <property type="entry name" value="HTH_CROC1"/>
    <property type="match status" value="1"/>
</dbReference>
<protein>
    <submittedName>
        <fullName evidence="2">Helix-turn-helix domain-containing protein</fullName>
    </submittedName>
</protein>
<feature type="domain" description="HTH cro/C1-type" evidence="1">
    <location>
        <begin position="22"/>
        <end position="78"/>
    </location>
</feature>
<organism evidence="2 3">
    <name type="scientific">Amycolatopsis plumensis</name>
    <dbReference type="NCBI Taxonomy" id="236508"/>
    <lineage>
        <taxon>Bacteria</taxon>
        <taxon>Bacillati</taxon>
        <taxon>Actinomycetota</taxon>
        <taxon>Actinomycetes</taxon>
        <taxon>Pseudonocardiales</taxon>
        <taxon>Pseudonocardiaceae</taxon>
        <taxon>Amycolatopsis</taxon>
    </lineage>
</organism>
<keyword evidence="3" id="KW-1185">Reference proteome</keyword>
<gene>
    <name evidence="2" type="ORF">ACFFTO_44905</name>
</gene>
<dbReference type="Gene3D" id="1.10.260.40">
    <property type="entry name" value="lambda repressor-like DNA-binding domains"/>
    <property type="match status" value="1"/>
</dbReference>